<evidence type="ECO:0000313" key="10">
    <source>
        <dbReference type="EMBL" id="NSG85568.1"/>
    </source>
</evidence>
<organism evidence="10 11">
    <name type="scientific">Blautia faecis</name>
    <dbReference type="NCBI Taxonomy" id="871665"/>
    <lineage>
        <taxon>Bacteria</taxon>
        <taxon>Bacillati</taxon>
        <taxon>Bacillota</taxon>
        <taxon>Clostridia</taxon>
        <taxon>Lachnospirales</taxon>
        <taxon>Lachnospiraceae</taxon>
        <taxon>Blautia</taxon>
    </lineage>
</organism>
<dbReference type="Pfam" id="PF03734">
    <property type="entry name" value="YkuD"/>
    <property type="match status" value="1"/>
</dbReference>
<feature type="region of interest" description="Disordered" evidence="7">
    <location>
        <begin position="1"/>
        <end position="163"/>
    </location>
</feature>
<evidence type="ECO:0000256" key="6">
    <source>
        <dbReference type="PROSITE-ProRule" id="PRU01373"/>
    </source>
</evidence>
<feature type="compositionally biased region" description="Low complexity" evidence="7">
    <location>
        <begin position="153"/>
        <end position="162"/>
    </location>
</feature>
<dbReference type="PROSITE" id="PS52029">
    <property type="entry name" value="LD_TPASE"/>
    <property type="match status" value="1"/>
</dbReference>
<dbReference type="InterPro" id="IPR050979">
    <property type="entry name" value="LD-transpeptidase"/>
</dbReference>
<keyword evidence="8" id="KW-0812">Transmembrane</keyword>
<keyword evidence="11" id="KW-1185">Reference proteome</keyword>
<dbReference type="Gene3D" id="2.40.440.10">
    <property type="entry name" value="L,D-transpeptidase catalytic domain-like"/>
    <property type="match status" value="1"/>
</dbReference>
<dbReference type="Gene3D" id="3.10.20.800">
    <property type="match status" value="1"/>
</dbReference>
<proteinExistence type="predicted"/>
<reference evidence="10 11" key="1">
    <citation type="journal article" date="2020" name="Cell Host Microbe">
        <title>Functional and Genomic Variation between Human-Derived Isolates of Lachnospiraceae Reveals Inter- and Intra-Species Diversity.</title>
        <authorList>
            <person name="Sorbara M.T."/>
            <person name="Littmann E.R."/>
            <person name="Fontana E."/>
            <person name="Moody T.U."/>
            <person name="Kohout C.E."/>
            <person name="Gjonbalaj M."/>
            <person name="Eaton V."/>
            <person name="Seok R."/>
            <person name="Leiner I.M."/>
            <person name="Pamer E.G."/>
        </authorList>
    </citation>
    <scope>NUCLEOTIDE SEQUENCE [LARGE SCALE GENOMIC DNA]</scope>
    <source>
        <strain evidence="10 11">MSK.17.74</strain>
    </source>
</reference>
<dbReference type="InterPro" id="IPR038063">
    <property type="entry name" value="Transpep_catalytic_dom"/>
</dbReference>
<dbReference type="InterPro" id="IPR038054">
    <property type="entry name" value="LD_TPept-like_central_sf"/>
</dbReference>
<dbReference type="PANTHER" id="PTHR30582:SF33">
    <property type="entry name" value="EXPORTED PROTEIN"/>
    <property type="match status" value="1"/>
</dbReference>
<dbReference type="InterPro" id="IPR005490">
    <property type="entry name" value="LD_TPept_cat_dom"/>
</dbReference>
<evidence type="ECO:0000256" key="7">
    <source>
        <dbReference type="SAM" id="MobiDB-lite"/>
    </source>
</evidence>
<protein>
    <submittedName>
        <fullName evidence="10">L,D-transpeptidase family protein</fullName>
    </submittedName>
</protein>
<dbReference type="CDD" id="cd16913">
    <property type="entry name" value="YkuD_like"/>
    <property type="match status" value="1"/>
</dbReference>
<gene>
    <name evidence="10" type="ORF">G5B17_08995</name>
</gene>
<comment type="pathway">
    <text evidence="1 6">Cell wall biogenesis; peptidoglycan biosynthesis.</text>
</comment>
<name>A0ABX2H8P8_9FIRM</name>
<evidence type="ECO:0000256" key="1">
    <source>
        <dbReference type="ARBA" id="ARBA00004752"/>
    </source>
</evidence>
<feature type="active site" description="Proton donor/acceptor" evidence="6">
    <location>
        <position position="608"/>
    </location>
</feature>
<evidence type="ECO:0000259" key="9">
    <source>
        <dbReference type="PROSITE" id="PS52029"/>
    </source>
</evidence>
<feature type="transmembrane region" description="Helical" evidence="8">
    <location>
        <begin position="192"/>
        <end position="214"/>
    </location>
</feature>
<dbReference type="InterPro" id="IPR022029">
    <property type="entry name" value="YoaR-like_PG-bd"/>
</dbReference>
<evidence type="ECO:0000256" key="4">
    <source>
        <dbReference type="ARBA" id="ARBA00022984"/>
    </source>
</evidence>
<evidence type="ECO:0000256" key="8">
    <source>
        <dbReference type="SAM" id="Phobius"/>
    </source>
</evidence>
<sequence>MAGLEADPDEEFHGADFYDEDDQESDFDSWEGEDDSDAEELAEQDSEEEYPEEEEYDQDDAELSSEEEDFWDEEETESEEENSEEEGSESEDSEDDESADEPETSEKELQVEIIPPRSNKGRKHRRKDSVGAVASDQPEKQTSKKSARPSPKPAARSARPTKISYVPITDEELDEKIIPVPRKKHKGLKVTGIVAAILAVTAGCAYGAVSYYYADRFFEGTYINGINCSNKTAYETEQLIASNVEDYSIEVTARNQEPQTISGNQINYRYVSDGEVLDLLKQQKPYEWVKGFMETRSYTTQENVTFDKSLLQSEVKELKCAQSENQVEPENAYVALEGSEFTIVPETEGSKLKVKEAYKALDTAISGSQTSIDLGNTPDVYAVAAVTSDDPTLQATRDAYNNYTKASITYTFGEQTVTLDGSTLKEWLQFDDKGQLVQDDASFTQHIKDFVAQLASEHDTVGTTRSFNTTSGRTVSVYGSAYGWKIDQDAEAAQLTEEIRTGTQTTREPVYSMRANSYGYNDIGSTYIEVDLSSQHMYYYQNGSIIFDSDIVSGDIRYDDRATPPGIFTLYYKKSPDVLRGEKKPDGTYEYETQVTYWMPFNGGIGFHDATWQAYFGGDRYTYAGSHGCINMPLDAAATLYSIIDTNVPIVCFY</sequence>
<comment type="caution">
    <text evidence="10">The sequence shown here is derived from an EMBL/GenBank/DDBJ whole genome shotgun (WGS) entry which is preliminary data.</text>
</comment>
<feature type="compositionally biased region" description="Acidic residues" evidence="7">
    <location>
        <begin position="1"/>
        <end position="10"/>
    </location>
</feature>
<keyword evidence="8" id="KW-0472">Membrane</keyword>
<dbReference type="SUPFAM" id="SSF141523">
    <property type="entry name" value="L,D-transpeptidase catalytic domain-like"/>
    <property type="match status" value="1"/>
</dbReference>
<keyword evidence="2" id="KW-0808">Transferase</keyword>
<evidence type="ECO:0000256" key="2">
    <source>
        <dbReference type="ARBA" id="ARBA00022679"/>
    </source>
</evidence>
<dbReference type="Proteomes" id="UP001644719">
    <property type="component" value="Unassembled WGS sequence"/>
</dbReference>
<feature type="active site" description="Nucleophile" evidence="6">
    <location>
        <position position="629"/>
    </location>
</feature>
<evidence type="ECO:0000256" key="5">
    <source>
        <dbReference type="ARBA" id="ARBA00023316"/>
    </source>
</evidence>
<dbReference type="SUPFAM" id="SSF143985">
    <property type="entry name" value="L,D-transpeptidase pre-catalytic domain-like"/>
    <property type="match status" value="1"/>
</dbReference>
<dbReference type="PANTHER" id="PTHR30582">
    <property type="entry name" value="L,D-TRANSPEPTIDASE"/>
    <property type="match status" value="1"/>
</dbReference>
<evidence type="ECO:0000256" key="3">
    <source>
        <dbReference type="ARBA" id="ARBA00022960"/>
    </source>
</evidence>
<keyword evidence="4 6" id="KW-0573">Peptidoglycan synthesis</keyword>
<feature type="compositionally biased region" description="Acidic residues" evidence="7">
    <location>
        <begin position="17"/>
        <end position="103"/>
    </location>
</feature>
<keyword evidence="3 6" id="KW-0133">Cell shape</keyword>
<dbReference type="Pfam" id="PF12229">
    <property type="entry name" value="PG_binding_4"/>
    <property type="match status" value="2"/>
</dbReference>
<feature type="domain" description="L,D-TPase catalytic" evidence="9">
    <location>
        <begin position="526"/>
        <end position="653"/>
    </location>
</feature>
<dbReference type="EMBL" id="JAAITS010000022">
    <property type="protein sequence ID" value="NSG85568.1"/>
    <property type="molecule type" value="Genomic_DNA"/>
</dbReference>
<keyword evidence="5 6" id="KW-0961">Cell wall biogenesis/degradation</keyword>
<evidence type="ECO:0000313" key="11">
    <source>
        <dbReference type="Proteomes" id="UP001644719"/>
    </source>
</evidence>
<keyword evidence="8" id="KW-1133">Transmembrane helix</keyword>
<accession>A0ABX2H8P8</accession>